<proteinExistence type="predicted"/>
<evidence type="ECO:0000313" key="2">
    <source>
        <dbReference type="Proteomes" id="UP001367508"/>
    </source>
</evidence>
<evidence type="ECO:0000313" key="1">
    <source>
        <dbReference type="EMBL" id="KAK7315742.1"/>
    </source>
</evidence>
<sequence>MAWPLNVIGVHGSKGKIPGKVRTRGQVLCAPSPNHQSMFPIRLEIVAICAMTVVKIWREGHLLLGMD</sequence>
<accession>A0AAN9KGH8</accession>
<dbReference type="Proteomes" id="UP001367508">
    <property type="component" value="Unassembled WGS sequence"/>
</dbReference>
<reference evidence="1 2" key="1">
    <citation type="submission" date="2024-01" db="EMBL/GenBank/DDBJ databases">
        <title>The genomes of 5 underutilized Papilionoideae crops provide insights into root nodulation and disease resistanc.</title>
        <authorList>
            <person name="Jiang F."/>
        </authorList>
    </citation>
    <scope>NUCLEOTIDE SEQUENCE [LARGE SCALE GENOMIC DNA]</scope>
    <source>
        <strain evidence="1">LVBAO_FW01</strain>
        <tissue evidence="1">Leaves</tissue>
    </source>
</reference>
<comment type="caution">
    <text evidence="1">The sequence shown here is derived from an EMBL/GenBank/DDBJ whole genome shotgun (WGS) entry which is preliminary data.</text>
</comment>
<protein>
    <submittedName>
        <fullName evidence="1">Uncharacterized protein</fullName>
    </submittedName>
</protein>
<organism evidence="1 2">
    <name type="scientific">Canavalia gladiata</name>
    <name type="common">Sword bean</name>
    <name type="synonym">Dolichos gladiatus</name>
    <dbReference type="NCBI Taxonomy" id="3824"/>
    <lineage>
        <taxon>Eukaryota</taxon>
        <taxon>Viridiplantae</taxon>
        <taxon>Streptophyta</taxon>
        <taxon>Embryophyta</taxon>
        <taxon>Tracheophyta</taxon>
        <taxon>Spermatophyta</taxon>
        <taxon>Magnoliopsida</taxon>
        <taxon>eudicotyledons</taxon>
        <taxon>Gunneridae</taxon>
        <taxon>Pentapetalae</taxon>
        <taxon>rosids</taxon>
        <taxon>fabids</taxon>
        <taxon>Fabales</taxon>
        <taxon>Fabaceae</taxon>
        <taxon>Papilionoideae</taxon>
        <taxon>50 kb inversion clade</taxon>
        <taxon>NPAAA clade</taxon>
        <taxon>indigoferoid/millettioid clade</taxon>
        <taxon>Phaseoleae</taxon>
        <taxon>Canavalia</taxon>
    </lineage>
</organism>
<dbReference type="AlphaFoldDB" id="A0AAN9KGH8"/>
<dbReference type="EMBL" id="JAYMYQ010000008">
    <property type="protein sequence ID" value="KAK7315742.1"/>
    <property type="molecule type" value="Genomic_DNA"/>
</dbReference>
<name>A0AAN9KGH8_CANGL</name>
<keyword evidence="2" id="KW-1185">Reference proteome</keyword>
<gene>
    <name evidence="1" type="ORF">VNO77_34313</name>
</gene>